<dbReference type="InterPro" id="IPR023584">
    <property type="entry name" value="Ribosome_recyc_fac_dom"/>
</dbReference>
<dbReference type="InterPro" id="IPR002661">
    <property type="entry name" value="Ribosome_recyc_fac"/>
</dbReference>
<dbReference type="FunFam" id="3.30.1360.40:FF:000001">
    <property type="entry name" value="Ribosome-recycling factor"/>
    <property type="match status" value="1"/>
</dbReference>
<dbReference type="GO" id="GO:0043023">
    <property type="term" value="F:ribosomal large subunit binding"/>
    <property type="evidence" value="ECO:0007669"/>
    <property type="project" value="TreeGrafter"/>
</dbReference>
<dbReference type="HAMAP" id="MF_00040">
    <property type="entry name" value="RRF"/>
    <property type="match status" value="1"/>
</dbReference>
<dbReference type="AlphaFoldDB" id="A0A2M8LE09"/>
<evidence type="ECO:0000256" key="3">
    <source>
        <dbReference type="HAMAP-Rule" id="MF_00040"/>
    </source>
</evidence>
<keyword evidence="4" id="KW-0175">Coiled coil</keyword>
<evidence type="ECO:0000256" key="1">
    <source>
        <dbReference type="ARBA" id="ARBA00005912"/>
    </source>
</evidence>
<protein>
    <recommendedName>
        <fullName evidence="3">Ribosome-recycling factor</fullName>
        <shortName evidence="3">RRF</shortName>
    </recommendedName>
    <alternativeName>
        <fullName evidence="3">Ribosome-releasing factor</fullName>
    </alternativeName>
</protein>
<accession>A0A2M8LE09</accession>
<sequence length="184" mass="21209">MHALISKQQEDLEHAIEYLQQDLQTIRGNRAHPSLVEGIKVLAYGSEMRLQELASVSVPEPRTIQVQPWDKGLLKDIERTLNQADLNVGIKNDGQLLHLTLPSLTQETRMNLLKVLGQKLEQGRVQVRQVRERIKESIQRAEKAKEITEDDRFDAIKELDELTRQYLGKIEDIGNRKEKEINTI</sequence>
<dbReference type="EMBL" id="PFET01000012">
    <property type="protein sequence ID" value="PJE75680.1"/>
    <property type="molecule type" value="Genomic_DNA"/>
</dbReference>
<dbReference type="PANTHER" id="PTHR20982">
    <property type="entry name" value="RIBOSOME RECYCLING FACTOR"/>
    <property type="match status" value="1"/>
</dbReference>
<dbReference type="GO" id="GO:0006415">
    <property type="term" value="P:translational termination"/>
    <property type="evidence" value="ECO:0007669"/>
    <property type="project" value="UniProtKB-UniRule"/>
</dbReference>
<proteinExistence type="inferred from homology"/>
<comment type="caution">
    <text evidence="6">The sequence shown here is derived from an EMBL/GenBank/DDBJ whole genome shotgun (WGS) entry which is preliminary data.</text>
</comment>
<feature type="coiled-coil region" evidence="4">
    <location>
        <begin position="124"/>
        <end position="151"/>
    </location>
</feature>
<dbReference type="Gene3D" id="3.30.1360.40">
    <property type="match status" value="1"/>
</dbReference>
<dbReference type="SUPFAM" id="SSF55194">
    <property type="entry name" value="Ribosome recycling factor, RRF"/>
    <property type="match status" value="1"/>
</dbReference>
<organism evidence="6 7">
    <name type="scientific">Candidatus Uhrbacteria bacterium CG10_big_fil_rev_8_21_14_0_10_48_11</name>
    <dbReference type="NCBI Taxonomy" id="1975037"/>
    <lineage>
        <taxon>Bacteria</taxon>
        <taxon>Candidatus Uhriibacteriota</taxon>
    </lineage>
</organism>
<dbReference type="Proteomes" id="UP000231152">
    <property type="component" value="Unassembled WGS sequence"/>
</dbReference>
<dbReference type="NCBIfam" id="TIGR00496">
    <property type="entry name" value="frr"/>
    <property type="match status" value="1"/>
</dbReference>
<dbReference type="PANTHER" id="PTHR20982:SF3">
    <property type="entry name" value="MITOCHONDRIAL RIBOSOME RECYCLING FACTOR PSEUDO 1"/>
    <property type="match status" value="1"/>
</dbReference>
<dbReference type="Gene3D" id="1.10.132.20">
    <property type="entry name" value="Ribosome-recycling factor"/>
    <property type="match status" value="1"/>
</dbReference>
<feature type="domain" description="Ribosome recycling factor" evidence="5">
    <location>
        <begin position="19"/>
        <end position="181"/>
    </location>
</feature>
<evidence type="ECO:0000313" key="6">
    <source>
        <dbReference type="EMBL" id="PJE75680.1"/>
    </source>
</evidence>
<evidence type="ECO:0000313" key="7">
    <source>
        <dbReference type="Proteomes" id="UP000231152"/>
    </source>
</evidence>
<name>A0A2M8LE09_9BACT</name>
<dbReference type="InterPro" id="IPR036191">
    <property type="entry name" value="RRF_sf"/>
</dbReference>
<keyword evidence="3" id="KW-0963">Cytoplasm</keyword>
<reference evidence="6 7" key="1">
    <citation type="submission" date="2017-09" db="EMBL/GenBank/DDBJ databases">
        <title>Depth-based differentiation of microbial function through sediment-hosted aquifers and enrichment of novel symbionts in the deep terrestrial subsurface.</title>
        <authorList>
            <person name="Probst A.J."/>
            <person name="Ladd B."/>
            <person name="Jarett J.K."/>
            <person name="Geller-Mcgrath D.E."/>
            <person name="Sieber C.M."/>
            <person name="Emerson J.B."/>
            <person name="Anantharaman K."/>
            <person name="Thomas B.C."/>
            <person name="Malmstrom R."/>
            <person name="Stieglmeier M."/>
            <person name="Klingl A."/>
            <person name="Woyke T."/>
            <person name="Ryan C.M."/>
            <person name="Banfield J.F."/>
        </authorList>
    </citation>
    <scope>NUCLEOTIDE SEQUENCE [LARGE SCALE GENOMIC DNA]</scope>
    <source>
        <strain evidence="6">CG10_big_fil_rev_8_21_14_0_10_48_11</strain>
    </source>
</reference>
<evidence type="ECO:0000256" key="4">
    <source>
        <dbReference type="SAM" id="Coils"/>
    </source>
</evidence>
<keyword evidence="2 3" id="KW-0648">Protein biosynthesis</keyword>
<dbReference type="GO" id="GO:0005737">
    <property type="term" value="C:cytoplasm"/>
    <property type="evidence" value="ECO:0007669"/>
    <property type="project" value="UniProtKB-SubCell"/>
</dbReference>
<evidence type="ECO:0000259" key="5">
    <source>
        <dbReference type="Pfam" id="PF01765"/>
    </source>
</evidence>
<evidence type="ECO:0000256" key="2">
    <source>
        <dbReference type="ARBA" id="ARBA00022917"/>
    </source>
</evidence>
<gene>
    <name evidence="3" type="primary">frr</name>
    <name evidence="6" type="ORF">COV04_03715</name>
</gene>
<comment type="subcellular location">
    <subcellularLocation>
        <location evidence="3">Cytoplasm</location>
    </subcellularLocation>
</comment>
<dbReference type="Pfam" id="PF01765">
    <property type="entry name" value="RRF"/>
    <property type="match status" value="1"/>
</dbReference>
<comment type="similarity">
    <text evidence="1 3">Belongs to the RRF family.</text>
</comment>
<comment type="function">
    <text evidence="3">Responsible for the release of ribosomes from messenger RNA at the termination of protein biosynthesis. May increase the efficiency of translation by recycling ribosomes from one round of translation to another.</text>
</comment>